<evidence type="ECO:0000313" key="3">
    <source>
        <dbReference type="EMBL" id="MCA9729608.1"/>
    </source>
</evidence>
<proteinExistence type="predicted"/>
<feature type="domain" description="Peptidase C-terminal archaeal/bacterial" evidence="2">
    <location>
        <begin position="57"/>
        <end position="129"/>
    </location>
</feature>
<dbReference type="AlphaFoldDB" id="A0A956M289"/>
<dbReference type="Gene3D" id="2.60.120.380">
    <property type="match status" value="1"/>
</dbReference>
<reference evidence="3" key="1">
    <citation type="submission" date="2020-04" db="EMBL/GenBank/DDBJ databases">
        <authorList>
            <person name="Zhang T."/>
        </authorList>
    </citation>
    <scope>NUCLEOTIDE SEQUENCE</scope>
    <source>
        <strain evidence="3">HKST-UBA01</strain>
    </source>
</reference>
<dbReference type="Proteomes" id="UP000697710">
    <property type="component" value="Unassembled WGS sequence"/>
</dbReference>
<feature type="chain" id="PRO_5037626882" description="Peptidase C-terminal archaeal/bacterial domain-containing protein" evidence="1">
    <location>
        <begin position="27"/>
        <end position="168"/>
    </location>
</feature>
<evidence type="ECO:0000256" key="1">
    <source>
        <dbReference type="SAM" id="SignalP"/>
    </source>
</evidence>
<dbReference type="InterPro" id="IPR007280">
    <property type="entry name" value="Peptidase_C_arc/bac"/>
</dbReference>
<reference evidence="3" key="2">
    <citation type="journal article" date="2021" name="Microbiome">
        <title>Successional dynamics and alternative stable states in a saline activated sludge microbial community over 9 years.</title>
        <authorList>
            <person name="Wang Y."/>
            <person name="Ye J."/>
            <person name="Ju F."/>
            <person name="Liu L."/>
            <person name="Boyd J.A."/>
            <person name="Deng Y."/>
            <person name="Parks D.H."/>
            <person name="Jiang X."/>
            <person name="Yin X."/>
            <person name="Woodcroft B.J."/>
            <person name="Tyson G.W."/>
            <person name="Hugenholtz P."/>
            <person name="Polz M.F."/>
            <person name="Zhang T."/>
        </authorList>
    </citation>
    <scope>NUCLEOTIDE SEQUENCE</scope>
    <source>
        <strain evidence="3">HKST-UBA01</strain>
    </source>
</reference>
<name>A0A956M289_UNCEI</name>
<comment type="caution">
    <text evidence="3">The sequence shown here is derived from an EMBL/GenBank/DDBJ whole genome shotgun (WGS) entry which is preliminary data.</text>
</comment>
<feature type="signal peptide" evidence="1">
    <location>
        <begin position="1"/>
        <end position="26"/>
    </location>
</feature>
<evidence type="ECO:0000313" key="4">
    <source>
        <dbReference type="Proteomes" id="UP000697710"/>
    </source>
</evidence>
<organism evidence="3 4">
    <name type="scientific">Eiseniibacteriota bacterium</name>
    <dbReference type="NCBI Taxonomy" id="2212470"/>
    <lineage>
        <taxon>Bacteria</taxon>
        <taxon>Candidatus Eiseniibacteriota</taxon>
    </lineage>
</organism>
<keyword evidence="1" id="KW-0732">Signal</keyword>
<gene>
    <name evidence="3" type="ORF">KC729_18115</name>
</gene>
<sequence>MTSQHRPQFLLVAALATFCLGKPAIATDSYEPNDDPTQATELPNDVTLESWISTPTDIDWYHFEHADPEQRITIELTSLPVDVDYDMQLYFRNAQGQLDLVATAENPANQDEVITGIGPAGHYFLVVYGFESTDFDPVDSYLLHGIYGEAPPVPVVSTSWGKIKASYE</sequence>
<dbReference type="EMBL" id="JAGQHR010000766">
    <property type="protein sequence ID" value="MCA9729608.1"/>
    <property type="molecule type" value="Genomic_DNA"/>
</dbReference>
<protein>
    <recommendedName>
        <fullName evidence="2">Peptidase C-terminal archaeal/bacterial domain-containing protein</fullName>
    </recommendedName>
</protein>
<evidence type="ECO:0000259" key="2">
    <source>
        <dbReference type="Pfam" id="PF04151"/>
    </source>
</evidence>
<accession>A0A956M289</accession>
<dbReference type="Pfam" id="PF04151">
    <property type="entry name" value="PPC"/>
    <property type="match status" value="1"/>
</dbReference>
<dbReference type="SUPFAM" id="SSF89260">
    <property type="entry name" value="Collagen-binding domain"/>
    <property type="match status" value="1"/>
</dbReference>